<dbReference type="AlphaFoldDB" id="A0A9X3WRI9"/>
<evidence type="ECO:0000313" key="1">
    <source>
        <dbReference type="EMBL" id="MDC3424445.1"/>
    </source>
</evidence>
<name>A0A9X3WRI9_9BACI</name>
<dbReference type="RefSeq" id="WP_272436251.1">
    <property type="nucleotide sequence ID" value="NZ_JAMQKB010000006.1"/>
</dbReference>
<evidence type="ECO:0000313" key="2">
    <source>
        <dbReference type="Proteomes" id="UP001145050"/>
    </source>
</evidence>
<dbReference type="InterPro" id="IPR024485">
    <property type="entry name" value="DUF2680"/>
</dbReference>
<dbReference type="Pfam" id="PF10925">
    <property type="entry name" value="DUF2680"/>
    <property type="match status" value="1"/>
</dbReference>
<reference evidence="1" key="1">
    <citation type="submission" date="2022-06" db="EMBL/GenBank/DDBJ databases">
        <title>Aquibacillus sp. a new bacterium isolated from soil saline samples.</title>
        <authorList>
            <person name="Galisteo C."/>
            <person name="De La Haba R."/>
            <person name="Sanchez-Porro C."/>
            <person name="Ventosa A."/>
        </authorList>
    </citation>
    <scope>NUCLEOTIDE SEQUENCE</scope>
    <source>
        <strain evidence="1">3ASR75-11</strain>
    </source>
</reference>
<sequence length="114" mass="13299">MKKIVTMLLAAAFFITPLSGLGPMNIQAKEDVQKPKEVKLDDQQQKQLAILYEGLINKKKGIVNRYVEYGVYSKEKGEMIKKHLDKYYQKLKENNFLPLNKHKEHGKHDKKMPK</sequence>
<dbReference type="EMBL" id="JAMQKB010000006">
    <property type="protein sequence ID" value="MDC3424445.1"/>
    <property type="molecule type" value="Genomic_DNA"/>
</dbReference>
<gene>
    <name evidence="1" type="ORF">NC797_07975</name>
</gene>
<proteinExistence type="predicted"/>
<accession>A0A9X3WRI9</accession>
<comment type="caution">
    <text evidence="1">The sequence shown here is derived from an EMBL/GenBank/DDBJ whole genome shotgun (WGS) entry which is preliminary data.</text>
</comment>
<dbReference type="Proteomes" id="UP001145050">
    <property type="component" value="Unassembled WGS sequence"/>
</dbReference>
<organism evidence="1 2">
    <name type="scientific">Terrihalobacillus insolitus</name>
    <dbReference type="NCBI Taxonomy" id="2950438"/>
    <lineage>
        <taxon>Bacteria</taxon>
        <taxon>Bacillati</taxon>
        <taxon>Bacillota</taxon>
        <taxon>Bacilli</taxon>
        <taxon>Bacillales</taxon>
        <taxon>Bacillaceae</taxon>
        <taxon>Terrihalobacillus</taxon>
    </lineage>
</organism>
<protein>
    <submittedName>
        <fullName evidence="1">YckD family protein</fullName>
    </submittedName>
</protein>
<keyword evidence="2" id="KW-1185">Reference proteome</keyword>